<sequence>MQRLSSPKLAWFSLSLFYMYQYVLRVFPSVAEQELRTDLLLSAVDFSSLGAMYLYAYGGLQVPLGAIVDRLGLKKVALAAISMCILGACMFYWSTSLWHLQLGRLLMGIGSAPVFMCSLKICADYIPAGHRGLYMGTTLTMGTLGALISGNLVVSLLESIGWRLTILALGALGLLIVILIMSNLPSYIKPADQEPFNFDILKKVFKNKIVYIYGILGLGFFSSLTVFADLWGTAYLTKRYGVMRADAASAAMTMYIGLAIGSLVLPWYFEKKNKIFTGIKLSAIVLTSLFFSFMLIPDLPFAAAKIILFLLGLFSGAIMMSFTGAALETTKETSGLTISIVNAFNMFGGAILNQMVGKLLEHHWDGTMLEGVPQYSIEMFDTSFTIVLGALFVVCLLIALQLKQGTHVKNHSYSKKT</sequence>
<evidence type="ECO:0000313" key="9">
    <source>
        <dbReference type="Proteomes" id="UP000594001"/>
    </source>
</evidence>
<dbReference type="PANTHER" id="PTHR43124">
    <property type="entry name" value="PURINE EFFLUX PUMP PBUE"/>
    <property type="match status" value="1"/>
</dbReference>
<dbReference type="InterPro" id="IPR020846">
    <property type="entry name" value="MFS_dom"/>
</dbReference>
<organism evidence="8 9">
    <name type="scientific">Candidatus Bodocaedibacter vickermanii</name>
    <dbReference type="NCBI Taxonomy" id="2741701"/>
    <lineage>
        <taxon>Bacteria</taxon>
        <taxon>Pseudomonadati</taxon>
        <taxon>Pseudomonadota</taxon>
        <taxon>Alphaproteobacteria</taxon>
        <taxon>Holosporales</taxon>
        <taxon>Candidatus Paracaedibacteraceae</taxon>
        <taxon>Candidatus Bodocaedibacter</taxon>
    </lineage>
</organism>
<protein>
    <submittedName>
        <fullName evidence="8">Putative L-galactonate transporter</fullName>
    </submittedName>
</protein>
<feature type="transmembrane region" description="Helical" evidence="6">
    <location>
        <begin position="248"/>
        <end position="268"/>
    </location>
</feature>
<feature type="transmembrane region" description="Helical" evidence="6">
    <location>
        <begin position="339"/>
        <end position="360"/>
    </location>
</feature>
<gene>
    <name evidence="8" type="primary">lgoT</name>
    <name evidence="8" type="ORF">CPBP_00549</name>
</gene>
<comment type="subcellular location">
    <subcellularLocation>
        <location evidence="1">Cell membrane</location>
        <topology evidence="1">Multi-pass membrane protein</topology>
    </subcellularLocation>
</comment>
<dbReference type="RefSeq" id="WP_350332523.1">
    <property type="nucleotide sequence ID" value="NZ_CP054719.1"/>
</dbReference>
<evidence type="ECO:0000259" key="7">
    <source>
        <dbReference type="PROSITE" id="PS50850"/>
    </source>
</evidence>
<feature type="transmembrane region" description="Helical" evidence="6">
    <location>
        <begin position="210"/>
        <end position="228"/>
    </location>
</feature>
<dbReference type="KEGG" id="pbal:CPBP_00549"/>
<keyword evidence="5 6" id="KW-0472">Membrane</keyword>
<dbReference type="EMBL" id="CP054719">
    <property type="protein sequence ID" value="QOL19781.1"/>
    <property type="molecule type" value="Genomic_DNA"/>
</dbReference>
<dbReference type="Gene3D" id="1.20.1250.20">
    <property type="entry name" value="MFS general substrate transporter like domains"/>
    <property type="match status" value="2"/>
</dbReference>
<evidence type="ECO:0000313" key="8">
    <source>
        <dbReference type="EMBL" id="QOL19781.1"/>
    </source>
</evidence>
<keyword evidence="3 6" id="KW-0812">Transmembrane</keyword>
<dbReference type="Proteomes" id="UP000594001">
    <property type="component" value="Chromosome"/>
</dbReference>
<feature type="transmembrane region" description="Helical" evidence="6">
    <location>
        <begin position="9"/>
        <end position="27"/>
    </location>
</feature>
<feature type="transmembrane region" description="Helical" evidence="6">
    <location>
        <begin position="380"/>
        <end position="400"/>
    </location>
</feature>
<dbReference type="GO" id="GO:0022857">
    <property type="term" value="F:transmembrane transporter activity"/>
    <property type="evidence" value="ECO:0007669"/>
    <property type="project" value="InterPro"/>
</dbReference>
<dbReference type="SUPFAM" id="SSF103473">
    <property type="entry name" value="MFS general substrate transporter"/>
    <property type="match status" value="1"/>
</dbReference>
<keyword evidence="9" id="KW-1185">Reference proteome</keyword>
<evidence type="ECO:0000256" key="4">
    <source>
        <dbReference type="ARBA" id="ARBA00022989"/>
    </source>
</evidence>
<dbReference type="InterPro" id="IPR036259">
    <property type="entry name" value="MFS_trans_sf"/>
</dbReference>
<feature type="transmembrane region" description="Helical" evidence="6">
    <location>
        <begin position="105"/>
        <end position="126"/>
    </location>
</feature>
<dbReference type="Pfam" id="PF07690">
    <property type="entry name" value="MFS_1"/>
    <property type="match status" value="1"/>
</dbReference>
<feature type="transmembrane region" description="Helical" evidence="6">
    <location>
        <begin position="76"/>
        <end position="93"/>
    </location>
</feature>
<dbReference type="InterPro" id="IPR050189">
    <property type="entry name" value="MFS_Efflux_Transporters"/>
</dbReference>
<feature type="transmembrane region" description="Helical" evidence="6">
    <location>
        <begin position="275"/>
        <end position="296"/>
    </location>
</feature>
<keyword evidence="2" id="KW-1003">Cell membrane</keyword>
<dbReference type="GO" id="GO:0005886">
    <property type="term" value="C:plasma membrane"/>
    <property type="evidence" value="ECO:0007669"/>
    <property type="project" value="UniProtKB-SubCell"/>
</dbReference>
<keyword evidence="4 6" id="KW-1133">Transmembrane helix</keyword>
<evidence type="ECO:0000256" key="2">
    <source>
        <dbReference type="ARBA" id="ARBA00022475"/>
    </source>
</evidence>
<name>A0A7L9RTC9_9PROT</name>
<feature type="domain" description="Major facilitator superfamily (MFS) profile" evidence="7">
    <location>
        <begin position="9"/>
        <end position="407"/>
    </location>
</feature>
<evidence type="ECO:0000256" key="6">
    <source>
        <dbReference type="SAM" id="Phobius"/>
    </source>
</evidence>
<feature type="transmembrane region" description="Helical" evidence="6">
    <location>
        <begin position="302"/>
        <end position="327"/>
    </location>
</feature>
<evidence type="ECO:0000256" key="3">
    <source>
        <dbReference type="ARBA" id="ARBA00022692"/>
    </source>
</evidence>
<evidence type="ECO:0000256" key="1">
    <source>
        <dbReference type="ARBA" id="ARBA00004651"/>
    </source>
</evidence>
<proteinExistence type="predicted"/>
<reference evidence="8 9" key="1">
    <citation type="submission" date="2020-06" db="EMBL/GenBank/DDBJ databases">
        <title>The endosymbiont of the kinetoplastid Bodo saltans is a Paracaedibacter-like alpha-proteobacterium possessing a putative toxin-antitoxin system.</title>
        <authorList>
            <person name="Midha S."/>
            <person name="Rigden D.J."/>
            <person name="Siozios S."/>
            <person name="Hurst G.D.D."/>
            <person name="Jackson A.P."/>
        </authorList>
    </citation>
    <scope>NUCLEOTIDE SEQUENCE [LARGE SCALE GENOMIC DNA]</scope>
    <source>
        <strain evidence="8">Lake Konstanz</strain>
    </source>
</reference>
<dbReference type="PROSITE" id="PS50850">
    <property type="entry name" value="MFS"/>
    <property type="match status" value="1"/>
</dbReference>
<feature type="transmembrane region" description="Helical" evidence="6">
    <location>
        <begin position="160"/>
        <end position="181"/>
    </location>
</feature>
<dbReference type="PANTHER" id="PTHR43124:SF3">
    <property type="entry name" value="CHLORAMPHENICOL EFFLUX PUMP RV0191"/>
    <property type="match status" value="1"/>
</dbReference>
<dbReference type="InterPro" id="IPR011701">
    <property type="entry name" value="MFS"/>
</dbReference>
<feature type="transmembrane region" description="Helical" evidence="6">
    <location>
        <begin position="133"/>
        <end position="154"/>
    </location>
</feature>
<accession>A0A7L9RTC9</accession>
<dbReference type="AlphaFoldDB" id="A0A7L9RTC9"/>
<evidence type="ECO:0000256" key="5">
    <source>
        <dbReference type="ARBA" id="ARBA00023136"/>
    </source>
</evidence>